<reference evidence="2 3" key="1">
    <citation type="journal article" date="2024" name="J Genomics">
        <title>Draft genome sequencing and assembly of Favolaschia claudopus CIRM-BRFM 2984 isolated from oak limbs.</title>
        <authorList>
            <person name="Navarro D."/>
            <person name="Drula E."/>
            <person name="Chaduli D."/>
            <person name="Cazenave R."/>
            <person name="Ahrendt S."/>
            <person name="Wang J."/>
            <person name="Lipzen A."/>
            <person name="Daum C."/>
            <person name="Barry K."/>
            <person name="Grigoriev I.V."/>
            <person name="Favel A."/>
            <person name="Rosso M.N."/>
            <person name="Martin F."/>
        </authorList>
    </citation>
    <scope>NUCLEOTIDE SEQUENCE [LARGE SCALE GENOMIC DNA]</scope>
    <source>
        <strain evidence="2 3">CIRM-BRFM 2984</strain>
    </source>
</reference>
<feature type="compositionally biased region" description="Pro residues" evidence="1">
    <location>
        <begin position="39"/>
        <end position="56"/>
    </location>
</feature>
<accession>A0AAV9ZKE6</accession>
<evidence type="ECO:0000313" key="3">
    <source>
        <dbReference type="Proteomes" id="UP001362999"/>
    </source>
</evidence>
<gene>
    <name evidence="2" type="ORF">R3P38DRAFT_3451954</name>
</gene>
<organism evidence="2 3">
    <name type="scientific">Favolaschia claudopus</name>
    <dbReference type="NCBI Taxonomy" id="2862362"/>
    <lineage>
        <taxon>Eukaryota</taxon>
        <taxon>Fungi</taxon>
        <taxon>Dikarya</taxon>
        <taxon>Basidiomycota</taxon>
        <taxon>Agaricomycotina</taxon>
        <taxon>Agaricomycetes</taxon>
        <taxon>Agaricomycetidae</taxon>
        <taxon>Agaricales</taxon>
        <taxon>Marasmiineae</taxon>
        <taxon>Mycenaceae</taxon>
        <taxon>Favolaschia</taxon>
    </lineage>
</organism>
<protein>
    <submittedName>
        <fullName evidence="2">Uncharacterized protein</fullName>
    </submittedName>
</protein>
<evidence type="ECO:0000256" key="1">
    <source>
        <dbReference type="SAM" id="MobiDB-lite"/>
    </source>
</evidence>
<keyword evidence="3" id="KW-1185">Reference proteome</keyword>
<proteinExistence type="predicted"/>
<dbReference type="AlphaFoldDB" id="A0AAV9ZKE6"/>
<dbReference type="Proteomes" id="UP001362999">
    <property type="component" value="Unassembled WGS sequence"/>
</dbReference>
<feature type="compositionally biased region" description="Acidic residues" evidence="1">
    <location>
        <begin position="156"/>
        <end position="165"/>
    </location>
</feature>
<feature type="compositionally biased region" description="Basic and acidic residues" evidence="1">
    <location>
        <begin position="73"/>
        <end position="88"/>
    </location>
</feature>
<comment type="caution">
    <text evidence="2">The sequence shown here is derived from an EMBL/GenBank/DDBJ whole genome shotgun (WGS) entry which is preliminary data.</text>
</comment>
<feature type="region of interest" description="Disordered" evidence="1">
    <location>
        <begin position="1"/>
        <end position="22"/>
    </location>
</feature>
<name>A0AAV9ZKE6_9AGAR</name>
<feature type="region of interest" description="Disordered" evidence="1">
    <location>
        <begin position="37"/>
        <end position="113"/>
    </location>
</feature>
<sequence>MAHLFPITSGPNDPQPSPLSAEQWNYALRQFQFLYPTPGTIPPPTPTMTPLPPPNIASPVLDPALCAPQPESTESRLDSIERELDLLKTQKRPNPPLDDDAPSKKRRKKKSTNSAVYILKSATGLREDQLSVRKELMKMVKTEGRRFNNRLCDSDSSSDDGDDESGSSLSHASLSYKFSATVLDANNIKIFDRIANLIWSEQHDPKSTTYSLNHPAVSFSRDDLLAFAKTNFRTWKNKWRGETDEDVGKKQAKAAQRDRQELRRKELKANRIKAVPEYKRKYKRDPMCIMETDWMSDEISAPDTDDEDTKAEHRRRLIKAARLGPAQQEGAVWEVVRPGFQSTEMMQVKNDLDKILQDQRDAKKSKSKNRARARIPRVSLSKTHDHIPYGTALYPFMVSPDWYAENIAGNEEFEKDIRMNVADPPGFGDA</sequence>
<feature type="region of interest" description="Disordered" evidence="1">
    <location>
        <begin position="149"/>
        <end position="170"/>
    </location>
</feature>
<evidence type="ECO:0000313" key="2">
    <source>
        <dbReference type="EMBL" id="KAK6984687.1"/>
    </source>
</evidence>
<dbReference type="EMBL" id="JAWWNJ010000135">
    <property type="protein sequence ID" value="KAK6984687.1"/>
    <property type="molecule type" value="Genomic_DNA"/>
</dbReference>